<protein>
    <submittedName>
        <fullName evidence="1">Uncharacterized protein</fullName>
    </submittedName>
</protein>
<accession>A0A8S5Q2L5</accession>
<dbReference type="EMBL" id="BK015564">
    <property type="protein sequence ID" value="DAE13240.1"/>
    <property type="molecule type" value="Genomic_DNA"/>
</dbReference>
<reference evidence="1" key="1">
    <citation type="journal article" date="2021" name="Proc. Natl. Acad. Sci. U.S.A.">
        <title>A Catalog of Tens of Thousands of Viruses from Human Metagenomes Reveals Hidden Associations with Chronic Diseases.</title>
        <authorList>
            <person name="Tisza M.J."/>
            <person name="Buck C.B."/>
        </authorList>
    </citation>
    <scope>NUCLEOTIDE SEQUENCE</scope>
    <source>
        <strain evidence="1">CtLqe90</strain>
    </source>
</reference>
<proteinExistence type="predicted"/>
<organism evidence="1">
    <name type="scientific">Siphoviridae sp. ctLqe90</name>
    <dbReference type="NCBI Taxonomy" id="2825456"/>
    <lineage>
        <taxon>Viruses</taxon>
        <taxon>Duplodnaviria</taxon>
        <taxon>Heunggongvirae</taxon>
        <taxon>Uroviricota</taxon>
        <taxon>Caudoviricetes</taxon>
    </lineage>
</organism>
<evidence type="ECO:0000313" key="1">
    <source>
        <dbReference type="EMBL" id="DAE13240.1"/>
    </source>
</evidence>
<sequence>MIYILTKDIVFAPFGKEAKTYYVGQYKYTVNADGSADWIL</sequence>
<name>A0A8S5Q2L5_9CAUD</name>